<evidence type="ECO:0000256" key="2">
    <source>
        <dbReference type="ARBA" id="ARBA00006386"/>
    </source>
</evidence>
<feature type="transmembrane region" description="Helical" evidence="8">
    <location>
        <begin position="156"/>
        <end position="176"/>
    </location>
</feature>
<evidence type="ECO:0000256" key="8">
    <source>
        <dbReference type="SAM" id="Phobius"/>
    </source>
</evidence>
<evidence type="ECO:0008006" key="11">
    <source>
        <dbReference type="Google" id="ProtNLM"/>
    </source>
</evidence>
<comment type="similarity">
    <text evidence="2">Belongs to the UPF0718 family.</text>
</comment>
<dbReference type="PANTHER" id="PTHR34184">
    <property type="entry name" value="UPF0718 PROTEIN YCGR"/>
    <property type="match status" value="1"/>
</dbReference>
<feature type="transmembrane region" description="Helical" evidence="8">
    <location>
        <begin position="41"/>
        <end position="60"/>
    </location>
</feature>
<name>A0A1I1Y7K7_9BACT</name>
<dbReference type="AlphaFoldDB" id="A0A1I1Y7K7"/>
<feature type="compositionally biased region" description="Basic and acidic residues" evidence="7">
    <location>
        <begin position="616"/>
        <end position="627"/>
    </location>
</feature>
<evidence type="ECO:0000256" key="4">
    <source>
        <dbReference type="ARBA" id="ARBA00022692"/>
    </source>
</evidence>
<evidence type="ECO:0000256" key="1">
    <source>
        <dbReference type="ARBA" id="ARBA00004651"/>
    </source>
</evidence>
<keyword evidence="10" id="KW-1185">Reference proteome</keyword>
<feature type="transmembrane region" description="Helical" evidence="8">
    <location>
        <begin position="356"/>
        <end position="374"/>
    </location>
</feature>
<feature type="transmembrane region" description="Helical" evidence="8">
    <location>
        <begin position="443"/>
        <end position="471"/>
    </location>
</feature>
<sequence>MVAPAMPGDSHGTWTLAISVVALVLGPLLHAAARRERVTMAALDNFVLVAVTGLVALEIVPRALALAGWPAFLALLAGLAGPAIAEGPLRLAARGTHRAALTLAILGMALHAFTDGLALALAHLEGSDSHGLEVAVIAHQLPMAVGVWWLLSPAGFVVAAGALLLLGAATVAGYVFADASFARLDAGWLGLFHAIVGGLLLHVVGHRSQETDSRGVRIGAACGGLVGLGLLVALAAETHGEADPLARTLAALGELMRDSAPALLLAYALAGLVSGLMPEAPVRWLRRGGPAGQALRGVAVGLPLPLCSCGVVPVYRSLLQRGVPAAAAMAFFIATPELGVDAILLSWPLLGAEMTVLRVVAAALVAWLVGWWVGGRARRIGGSSEPEAGPRGPALARLWSGLRTGFGELVDTTAPWIGLGLLVAALIEPWIDPSALTAIPGPLQVLLFAALGVPIYVCASGATPLVAALLAKGLSPGAALAFLLTGPATNATTFGVLAQEHGRATAARFAAAMLVLAVGLGLLVDMTLPQLRGVAGVQPHAGHGPLAEAAAWALAGLFLVSFVRQGPQGFFARLWEREGHSHDHGDAGHSHGGHGGCGHEHSHGHCSHGGRSHAGHSHEHPSHEGHSHEHHAHEHRSHEHHAHEHDGQQAHEHHSHEHDGQQAHEHHSHDHRSRE</sequence>
<dbReference type="Pfam" id="PF03773">
    <property type="entry name" value="ArsP_1"/>
    <property type="match status" value="1"/>
</dbReference>
<evidence type="ECO:0000313" key="10">
    <source>
        <dbReference type="Proteomes" id="UP000199400"/>
    </source>
</evidence>
<evidence type="ECO:0000313" key="9">
    <source>
        <dbReference type="EMBL" id="SFE15554.1"/>
    </source>
</evidence>
<comment type="subcellular location">
    <subcellularLocation>
        <location evidence="1">Cell membrane</location>
        <topology evidence="1">Multi-pass membrane protein</topology>
    </subcellularLocation>
</comment>
<evidence type="ECO:0000256" key="6">
    <source>
        <dbReference type="ARBA" id="ARBA00023136"/>
    </source>
</evidence>
<dbReference type="GO" id="GO:0005886">
    <property type="term" value="C:plasma membrane"/>
    <property type="evidence" value="ECO:0007669"/>
    <property type="project" value="UniProtKB-SubCell"/>
</dbReference>
<feature type="transmembrane region" description="Helical" evidence="8">
    <location>
        <begin position="505"/>
        <end position="524"/>
    </location>
</feature>
<keyword evidence="4 8" id="KW-0812">Transmembrane</keyword>
<keyword evidence="3" id="KW-1003">Cell membrane</keyword>
<accession>A0A1I1Y7K7</accession>
<evidence type="ECO:0000256" key="7">
    <source>
        <dbReference type="SAM" id="MobiDB-lite"/>
    </source>
</evidence>
<dbReference type="STRING" id="54.SAMN02745121_03223"/>
<feature type="transmembrane region" description="Helical" evidence="8">
    <location>
        <begin position="188"/>
        <end position="204"/>
    </location>
</feature>
<feature type="transmembrane region" description="Helical" evidence="8">
    <location>
        <begin position="12"/>
        <end position="29"/>
    </location>
</feature>
<keyword evidence="5 8" id="KW-1133">Transmembrane helix</keyword>
<feature type="compositionally biased region" description="Basic residues" evidence="7">
    <location>
        <begin position="628"/>
        <end position="640"/>
    </location>
</feature>
<feature type="transmembrane region" description="Helical" evidence="8">
    <location>
        <begin position="66"/>
        <end position="87"/>
    </location>
</feature>
<evidence type="ECO:0000256" key="3">
    <source>
        <dbReference type="ARBA" id="ARBA00022475"/>
    </source>
</evidence>
<dbReference type="InterPro" id="IPR005524">
    <property type="entry name" value="DUF318"/>
</dbReference>
<evidence type="ECO:0000256" key="5">
    <source>
        <dbReference type="ARBA" id="ARBA00022989"/>
    </source>
</evidence>
<dbReference type="EMBL" id="FOMX01000009">
    <property type="protein sequence ID" value="SFE15554.1"/>
    <property type="molecule type" value="Genomic_DNA"/>
</dbReference>
<dbReference type="InterPro" id="IPR052923">
    <property type="entry name" value="UPF0718"/>
</dbReference>
<gene>
    <name evidence="9" type="ORF">SAMN02745121_03223</name>
</gene>
<feature type="transmembrane region" description="Helical" evidence="8">
    <location>
        <begin position="262"/>
        <end position="282"/>
    </location>
</feature>
<feature type="compositionally biased region" description="Basic and acidic residues" evidence="7">
    <location>
        <begin position="580"/>
        <end position="589"/>
    </location>
</feature>
<feature type="transmembrane region" description="Helical" evidence="8">
    <location>
        <begin position="294"/>
        <end position="315"/>
    </location>
</feature>
<organism evidence="9 10">
    <name type="scientific">Nannocystis exedens</name>
    <dbReference type="NCBI Taxonomy" id="54"/>
    <lineage>
        <taxon>Bacteria</taxon>
        <taxon>Pseudomonadati</taxon>
        <taxon>Myxococcota</taxon>
        <taxon>Polyangia</taxon>
        <taxon>Nannocystales</taxon>
        <taxon>Nannocystaceae</taxon>
        <taxon>Nannocystis</taxon>
    </lineage>
</organism>
<dbReference type="PANTHER" id="PTHR34184:SF4">
    <property type="entry name" value="UPF0718 PROTEIN YCGR"/>
    <property type="match status" value="1"/>
</dbReference>
<feature type="compositionally biased region" description="Basic and acidic residues" evidence="7">
    <location>
        <begin position="641"/>
        <end position="675"/>
    </location>
</feature>
<feature type="transmembrane region" description="Helical" evidence="8">
    <location>
        <begin position="477"/>
        <end position="498"/>
    </location>
</feature>
<feature type="transmembrane region" description="Helical" evidence="8">
    <location>
        <begin position="216"/>
        <end position="236"/>
    </location>
</feature>
<feature type="compositionally biased region" description="Basic residues" evidence="7">
    <location>
        <begin position="604"/>
        <end position="615"/>
    </location>
</feature>
<protein>
    <recommendedName>
        <fullName evidence="11">Permease</fullName>
    </recommendedName>
</protein>
<keyword evidence="6 8" id="KW-0472">Membrane</keyword>
<reference evidence="10" key="1">
    <citation type="submission" date="2016-10" db="EMBL/GenBank/DDBJ databases">
        <authorList>
            <person name="Varghese N."/>
            <person name="Submissions S."/>
        </authorList>
    </citation>
    <scope>NUCLEOTIDE SEQUENCE [LARGE SCALE GENOMIC DNA]</scope>
    <source>
        <strain evidence="10">ATCC 25963</strain>
    </source>
</reference>
<feature type="transmembrane region" description="Helical" evidence="8">
    <location>
        <begin position="544"/>
        <end position="563"/>
    </location>
</feature>
<feature type="region of interest" description="Disordered" evidence="7">
    <location>
        <begin position="580"/>
        <end position="675"/>
    </location>
</feature>
<proteinExistence type="inferred from homology"/>
<dbReference type="Proteomes" id="UP000199400">
    <property type="component" value="Unassembled WGS sequence"/>
</dbReference>
<feature type="transmembrane region" description="Helical" evidence="8">
    <location>
        <begin position="99"/>
        <end position="122"/>
    </location>
</feature>
<feature type="transmembrane region" description="Helical" evidence="8">
    <location>
        <begin position="327"/>
        <end position="349"/>
    </location>
</feature>